<feature type="compositionally biased region" description="Basic and acidic residues" evidence="1">
    <location>
        <begin position="244"/>
        <end position="254"/>
    </location>
</feature>
<feature type="non-terminal residue" evidence="2">
    <location>
        <position position="254"/>
    </location>
</feature>
<comment type="caution">
    <text evidence="2">The sequence shown here is derived from an EMBL/GenBank/DDBJ whole genome shotgun (WGS) entry which is preliminary data.</text>
</comment>
<feature type="region of interest" description="Disordered" evidence="1">
    <location>
        <begin position="137"/>
        <end position="188"/>
    </location>
</feature>
<feature type="compositionally biased region" description="Basic residues" evidence="1">
    <location>
        <begin position="166"/>
        <end position="181"/>
    </location>
</feature>
<proteinExistence type="predicted"/>
<organism evidence="2 3">
    <name type="scientific">Colocasia esculenta</name>
    <name type="common">Wild taro</name>
    <name type="synonym">Arum esculentum</name>
    <dbReference type="NCBI Taxonomy" id="4460"/>
    <lineage>
        <taxon>Eukaryota</taxon>
        <taxon>Viridiplantae</taxon>
        <taxon>Streptophyta</taxon>
        <taxon>Embryophyta</taxon>
        <taxon>Tracheophyta</taxon>
        <taxon>Spermatophyta</taxon>
        <taxon>Magnoliopsida</taxon>
        <taxon>Liliopsida</taxon>
        <taxon>Araceae</taxon>
        <taxon>Aroideae</taxon>
        <taxon>Colocasieae</taxon>
        <taxon>Colocasia</taxon>
    </lineage>
</organism>
<dbReference type="PANTHER" id="PTHR34676:SF8">
    <property type="entry name" value="TRANSMEMBRANE PROTEIN"/>
    <property type="match status" value="1"/>
</dbReference>
<protein>
    <recommendedName>
        <fullName evidence="4">UBN2 domain-containing protein</fullName>
    </recommendedName>
</protein>
<evidence type="ECO:0000256" key="1">
    <source>
        <dbReference type="SAM" id="MobiDB-lite"/>
    </source>
</evidence>
<feature type="compositionally biased region" description="Low complexity" evidence="1">
    <location>
        <begin position="140"/>
        <end position="152"/>
    </location>
</feature>
<evidence type="ECO:0008006" key="4">
    <source>
        <dbReference type="Google" id="ProtNLM"/>
    </source>
</evidence>
<dbReference type="PANTHER" id="PTHR34676">
    <property type="entry name" value="DUF4219 DOMAIN-CONTAINING PROTEIN-RELATED"/>
    <property type="match status" value="1"/>
</dbReference>
<name>A0A843TVN7_COLES</name>
<feature type="compositionally biased region" description="Basic residues" evidence="1">
    <location>
        <begin position="214"/>
        <end position="224"/>
    </location>
</feature>
<evidence type="ECO:0000313" key="3">
    <source>
        <dbReference type="Proteomes" id="UP000652761"/>
    </source>
</evidence>
<sequence>VSTCKSSKEIWDKLQITYEGTDKVKQTRIDILVSQYEQFKMLPNENITTMYNRFSSLVVGLNSLGKTLSNEEIVRKILRSLTISWTPKVTAIEEAHDLTKLSIDNLIGSLMAHEINMERLSESSSKKKCTNALKVVAAPSTSSSSSSKNAGSEDSDVDEVLSKIQKILKKKKNGSRRIQRKEKKEKEPVCYECRKHLRSDCPRLKKTGQTEKSKKQHKKFKRKAMAAAWENEQDTRSDSSSSSSEKKQDSLRAS</sequence>
<gene>
    <name evidence="2" type="ORF">Taro_005794</name>
</gene>
<dbReference type="Proteomes" id="UP000652761">
    <property type="component" value="Unassembled WGS sequence"/>
</dbReference>
<evidence type="ECO:0000313" key="2">
    <source>
        <dbReference type="EMBL" id="MQL73444.1"/>
    </source>
</evidence>
<keyword evidence="3" id="KW-1185">Reference proteome</keyword>
<dbReference type="AlphaFoldDB" id="A0A843TVN7"/>
<dbReference type="OrthoDB" id="439192at2759"/>
<dbReference type="Pfam" id="PF14223">
    <property type="entry name" value="Retrotran_gag_2"/>
    <property type="match status" value="1"/>
</dbReference>
<feature type="compositionally biased region" description="Basic and acidic residues" evidence="1">
    <location>
        <begin position="201"/>
        <end position="213"/>
    </location>
</feature>
<feature type="non-terminal residue" evidence="2">
    <location>
        <position position="1"/>
    </location>
</feature>
<dbReference type="EMBL" id="NMUH01000167">
    <property type="protein sequence ID" value="MQL73444.1"/>
    <property type="molecule type" value="Genomic_DNA"/>
</dbReference>
<reference evidence="2" key="1">
    <citation type="submission" date="2017-07" db="EMBL/GenBank/DDBJ databases">
        <title>Taro Niue Genome Assembly and Annotation.</title>
        <authorList>
            <person name="Atibalentja N."/>
            <person name="Keating K."/>
            <person name="Fields C.J."/>
        </authorList>
    </citation>
    <scope>NUCLEOTIDE SEQUENCE</scope>
    <source>
        <strain evidence="2">Niue_2</strain>
        <tissue evidence="2">Leaf</tissue>
    </source>
</reference>
<accession>A0A843TVN7</accession>
<feature type="region of interest" description="Disordered" evidence="1">
    <location>
        <begin position="201"/>
        <end position="254"/>
    </location>
</feature>